<keyword evidence="1" id="KW-0812">Transmembrane</keyword>
<accession>A0A8T3YP55</accession>
<organism evidence="2 3">
    <name type="scientific">Candidatus Iainarchaeum sp</name>
    <dbReference type="NCBI Taxonomy" id="3101447"/>
    <lineage>
        <taxon>Archaea</taxon>
        <taxon>Candidatus Iainarchaeota</taxon>
        <taxon>Candidatus Iainarchaeia</taxon>
        <taxon>Candidatus Iainarchaeales</taxon>
        <taxon>Candidatus Iainarchaeaceae</taxon>
        <taxon>Candidatus Iainarchaeum</taxon>
    </lineage>
</organism>
<gene>
    <name evidence="2" type="ORF">HY544_04705</name>
</gene>
<evidence type="ECO:0000313" key="2">
    <source>
        <dbReference type="EMBL" id="MBI4210778.1"/>
    </source>
</evidence>
<dbReference type="AlphaFoldDB" id="A0A8T3YP55"/>
<comment type="caution">
    <text evidence="2">The sequence shown here is derived from an EMBL/GenBank/DDBJ whole genome shotgun (WGS) entry which is preliminary data.</text>
</comment>
<feature type="transmembrane region" description="Helical" evidence="1">
    <location>
        <begin position="7"/>
        <end position="28"/>
    </location>
</feature>
<sequence>MRLSQNQVFALVIAVVMVGSILGIGLGADDTGTGPVIPPGVVPQQPTTITYAASGVNAKVIQLFPTAVLAALTDADDVAPIVAAIRQVPGILAVENAQFLSSSEGGANFRAELRFSSPEKMQGAFLALNDSSSFSAVQLFPQALVSVPQAIIFTNADLGVDQNYSFPGAQLQSFVDSGALPGDEITISITAEFRGQDISNATAVIQQNRATTEQIYFTSGTYALASLGNAYSLLSVAPRSRKADLNALAAKITSTLDSNAVTGLQPLGEETRLYFASPDALSSRDINAFLADYNGIASFRLALDSNYVSVVPASGSDSNYPAFIRGIEDGLGYLGFVVESVKEPEHALRASVKAMSPREDFLSAIAALSKEAALDINVMQGAIIDSNIVSVPDQNISFPVQPGSFTALVRPNHSAGDKVNLSIMMAASQRNGASSIQAEES</sequence>
<dbReference type="EMBL" id="JACQPB010000041">
    <property type="protein sequence ID" value="MBI4210778.1"/>
    <property type="molecule type" value="Genomic_DNA"/>
</dbReference>
<keyword evidence="1" id="KW-1133">Transmembrane helix</keyword>
<evidence type="ECO:0000313" key="3">
    <source>
        <dbReference type="Proteomes" id="UP000732298"/>
    </source>
</evidence>
<evidence type="ECO:0000256" key="1">
    <source>
        <dbReference type="SAM" id="Phobius"/>
    </source>
</evidence>
<reference evidence="2" key="1">
    <citation type="submission" date="2020-07" db="EMBL/GenBank/DDBJ databases">
        <title>Huge and variable diversity of episymbiotic CPR bacteria and DPANN archaea in groundwater ecosystems.</title>
        <authorList>
            <person name="He C.Y."/>
            <person name="Keren R."/>
            <person name="Whittaker M."/>
            <person name="Farag I.F."/>
            <person name="Doudna J."/>
            <person name="Cate J.H.D."/>
            <person name="Banfield J.F."/>
        </authorList>
    </citation>
    <scope>NUCLEOTIDE SEQUENCE</scope>
    <source>
        <strain evidence="2">NC_groundwater_1296_Ag_S-0.2um_52_80</strain>
    </source>
</reference>
<proteinExistence type="predicted"/>
<keyword evidence="1" id="KW-0472">Membrane</keyword>
<evidence type="ECO:0008006" key="4">
    <source>
        <dbReference type="Google" id="ProtNLM"/>
    </source>
</evidence>
<name>A0A8T3YP55_9ARCH</name>
<protein>
    <recommendedName>
        <fullName evidence="4">DUF3352 domain-containing protein</fullName>
    </recommendedName>
</protein>
<dbReference type="Proteomes" id="UP000732298">
    <property type="component" value="Unassembled WGS sequence"/>
</dbReference>